<gene>
    <name evidence="7" type="ORF">F2Q65_13555</name>
</gene>
<reference evidence="7 8" key="1">
    <citation type="submission" date="2019-09" db="EMBL/GenBank/DDBJ databases">
        <title>Whole-genome sequence of the purple sulfur bacterium Thiohalocapsa marina DSM 19078.</title>
        <authorList>
            <person name="Kyndt J.A."/>
            <person name="Meyer T.E."/>
        </authorList>
    </citation>
    <scope>NUCLEOTIDE SEQUENCE [LARGE SCALE GENOMIC DNA]</scope>
    <source>
        <strain evidence="7 8">DSM 19078</strain>
    </source>
</reference>
<keyword evidence="5" id="KW-0732">Signal</keyword>
<evidence type="ECO:0000256" key="2">
    <source>
        <dbReference type="ARBA" id="ARBA00023136"/>
    </source>
</evidence>
<feature type="signal peptide" evidence="5">
    <location>
        <begin position="1"/>
        <end position="27"/>
    </location>
</feature>
<accession>A0A5M8FGU6</accession>
<comment type="subcellular location">
    <subcellularLocation>
        <location evidence="1">Cell outer membrane</location>
    </subcellularLocation>
</comment>
<evidence type="ECO:0000313" key="7">
    <source>
        <dbReference type="EMBL" id="KAA6184093.1"/>
    </source>
</evidence>
<evidence type="ECO:0000256" key="3">
    <source>
        <dbReference type="ARBA" id="ARBA00023237"/>
    </source>
</evidence>
<dbReference type="SUPFAM" id="SSF103088">
    <property type="entry name" value="OmpA-like"/>
    <property type="match status" value="1"/>
</dbReference>
<keyword evidence="2 4" id="KW-0472">Membrane</keyword>
<evidence type="ECO:0000256" key="1">
    <source>
        <dbReference type="ARBA" id="ARBA00004442"/>
    </source>
</evidence>
<dbReference type="Pfam" id="PF00691">
    <property type="entry name" value="OmpA"/>
    <property type="match status" value="1"/>
</dbReference>
<dbReference type="AlphaFoldDB" id="A0A5M8FGU6"/>
<dbReference type="PROSITE" id="PS51123">
    <property type="entry name" value="OMPA_2"/>
    <property type="match status" value="1"/>
</dbReference>
<dbReference type="GO" id="GO:0009279">
    <property type="term" value="C:cell outer membrane"/>
    <property type="evidence" value="ECO:0007669"/>
    <property type="project" value="UniProtKB-SubCell"/>
</dbReference>
<keyword evidence="3" id="KW-0998">Cell outer membrane</keyword>
<dbReference type="PRINTS" id="PR01021">
    <property type="entry name" value="OMPADOMAIN"/>
</dbReference>
<dbReference type="Gene3D" id="3.30.1330.60">
    <property type="entry name" value="OmpA-like domain"/>
    <property type="match status" value="1"/>
</dbReference>
<dbReference type="OrthoDB" id="1149075at2"/>
<dbReference type="Proteomes" id="UP000322981">
    <property type="component" value="Unassembled WGS sequence"/>
</dbReference>
<dbReference type="PANTHER" id="PTHR30329:SF21">
    <property type="entry name" value="LIPOPROTEIN YIAD-RELATED"/>
    <property type="match status" value="1"/>
</dbReference>
<evidence type="ECO:0000256" key="5">
    <source>
        <dbReference type="SAM" id="SignalP"/>
    </source>
</evidence>
<comment type="caution">
    <text evidence="7">The sequence shown here is derived from an EMBL/GenBank/DDBJ whole genome shotgun (WGS) entry which is preliminary data.</text>
</comment>
<feature type="domain" description="OmpA-like" evidence="6">
    <location>
        <begin position="191"/>
        <end position="309"/>
    </location>
</feature>
<evidence type="ECO:0000313" key="8">
    <source>
        <dbReference type="Proteomes" id="UP000322981"/>
    </source>
</evidence>
<protein>
    <submittedName>
        <fullName evidence="7">OmpA family protein</fullName>
    </submittedName>
</protein>
<organism evidence="7 8">
    <name type="scientific">Thiohalocapsa marina</name>
    <dbReference type="NCBI Taxonomy" id="424902"/>
    <lineage>
        <taxon>Bacteria</taxon>
        <taxon>Pseudomonadati</taxon>
        <taxon>Pseudomonadota</taxon>
        <taxon>Gammaproteobacteria</taxon>
        <taxon>Chromatiales</taxon>
        <taxon>Chromatiaceae</taxon>
        <taxon>Thiohalocapsa</taxon>
    </lineage>
</organism>
<keyword evidence="8" id="KW-1185">Reference proteome</keyword>
<dbReference type="EMBL" id="VWXX01000024">
    <property type="protein sequence ID" value="KAA6184093.1"/>
    <property type="molecule type" value="Genomic_DNA"/>
</dbReference>
<feature type="chain" id="PRO_5024342314" evidence="5">
    <location>
        <begin position="28"/>
        <end position="309"/>
    </location>
</feature>
<dbReference type="RefSeq" id="WP_150093947.1">
    <property type="nucleotide sequence ID" value="NZ_JBFUOH010000053.1"/>
</dbReference>
<name>A0A5M8FGU6_9GAMM</name>
<sequence length="309" mass="33095">MSIASSGRGPALCLLLVCLPVATPSQADCASLAQGVQTASKAGDIQRLSDYAAQIPSEPTCADDYRVKLARVAAYGFLREVERRLAAGADLADQEPLLRQSLSSARTWQALAMLGDLESGRKDYAAATLAYQEALGLINDPVVTPQAPPEPVIEGIFRKASESRMLAEAYVAVPVNHRSGSAEGLALPSVRGFVVQRVPIPVTFETGSTRFTAKGEAAASDLAAYLRGQGVAEITLIGHTDERGSDRDNQRLSRRRAEALARFLQQAGYAGSIHTEGAGESQPIQLSDPALYSQEQIWALNRRVELVRH</sequence>
<dbReference type="InterPro" id="IPR006664">
    <property type="entry name" value="OMP_bac"/>
</dbReference>
<evidence type="ECO:0000259" key="6">
    <source>
        <dbReference type="PROSITE" id="PS51123"/>
    </source>
</evidence>
<proteinExistence type="predicted"/>
<dbReference type="InterPro" id="IPR006665">
    <property type="entry name" value="OmpA-like"/>
</dbReference>
<dbReference type="InterPro" id="IPR036737">
    <property type="entry name" value="OmpA-like_sf"/>
</dbReference>
<dbReference type="PANTHER" id="PTHR30329">
    <property type="entry name" value="STATOR ELEMENT OF FLAGELLAR MOTOR COMPLEX"/>
    <property type="match status" value="1"/>
</dbReference>
<dbReference type="CDD" id="cd07185">
    <property type="entry name" value="OmpA_C-like"/>
    <property type="match status" value="1"/>
</dbReference>
<dbReference type="InterPro" id="IPR050330">
    <property type="entry name" value="Bact_OuterMem_StrucFunc"/>
</dbReference>
<evidence type="ECO:0000256" key="4">
    <source>
        <dbReference type="PROSITE-ProRule" id="PRU00473"/>
    </source>
</evidence>